<dbReference type="InterPro" id="IPR044144">
    <property type="entry name" value="SAF_UxaA/GarD"/>
</dbReference>
<dbReference type="PROSITE" id="PS50932">
    <property type="entry name" value="HTH_LACI_2"/>
    <property type="match status" value="1"/>
</dbReference>
<evidence type="ECO:0000256" key="6">
    <source>
        <dbReference type="ARBA" id="ARBA00023239"/>
    </source>
</evidence>
<dbReference type="SUPFAM" id="SSF48179">
    <property type="entry name" value="6-phosphogluconate dehydrogenase C-terminal domain-like"/>
    <property type="match status" value="1"/>
</dbReference>
<keyword evidence="6" id="KW-0456">Lyase</keyword>
<reference evidence="11" key="1">
    <citation type="journal article" date="2019" name="Int. J. Syst. Evol. Microbiol.">
        <title>The Global Catalogue of Microorganisms (GCM) 10K type strain sequencing project: providing services to taxonomists for standard genome sequencing and annotation.</title>
        <authorList>
            <consortium name="The Broad Institute Genomics Platform"/>
            <consortium name="The Broad Institute Genome Sequencing Center for Infectious Disease"/>
            <person name="Wu L."/>
            <person name="Ma J."/>
        </authorList>
    </citation>
    <scope>NUCLEOTIDE SEQUENCE [LARGE SCALE GENOMIC DNA]</scope>
    <source>
        <strain evidence="11">NBRC 112299</strain>
    </source>
</reference>
<dbReference type="InterPro" id="IPR048332">
    <property type="entry name" value="GD_AH_C"/>
</dbReference>
<evidence type="ECO:0000259" key="9">
    <source>
        <dbReference type="PROSITE" id="PS50932"/>
    </source>
</evidence>
<keyword evidence="11" id="KW-1185">Reference proteome</keyword>
<dbReference type="Proteomes" id="UP001157125">
    <property type="component" value="Unassembled WGS sequence"/>
</dbReference>
<feature type="compositionally biased region" description="Basic and acidic residues" evidence="8">
    <location>
        <begin position="1258"/>
        <end position="1269"/>
    </location>
</feature>
<keyword evidence="5" id="KW-0804">Transcription</keyword>
<dbReference type="SMART" id="SM00354">
    <property type="entry name" value="HTH_LACI"/>
    <property type="match status" value="1"/>
</dbReference>
<dbReference type="Gene3D" id="1.10.260.40">
    <property type="entry name" value="lambda repressor-like DNA-binding domains"/>
    <property type="match status" value="1"/>
</dbReference>
<protein>
    <recommendedName>
        <fullName evidence="9">HTH lacI-type domain-containing protein</fullName>
    </recommendedName>
</protein>
<dbReference type="SUPFAM" id="SSF53822">
    <property type="entry name" value="Periplasmic binding protein-like I"/>
    <property type="match status" value="1"/>
</dbReference>
<evidence type="ECO:0000256" key="5">
    <source>
        <dbReference type="ARBA" id="ARBA00023163"/>
    </source>
</evidence>
<dbReference type="InterPro" id="IPR013118">
    <property type="entry name" value="Mannitol_DH_C"/>
</dbReference>
<comment type="catalytic activity">
    <reaction evidence="7">
        <text>D-mannitol 1-phosphate + NAD(+) = beta-D-fructose 6-phosphate + NADH + H(+)</text>
        <dbReference type="Rhea" id="RHEA:19661"/>
        <dbReference type="ChEBI" id="CHEBI:15378"/>
        <dbReference type="ChEBI" id="CHEBI:57540"/>
        <dbReference type="ChEBI" id="CHEBI:57634"/>
        <dbReference type="ChEBI" id="CHEBI:57945"/>
        <dbReference type="ChEBI" id="CHEBI:61381"/>
        <dbReference type="EC" id="1.1.1.17"/>
    </reaction>
</comment>
<dbReference type="InterPro" id="IPR052172">
    <property type="entry name" value="UxaA_altronate/galactarate_dh"/>
</dbReference>
<evidence type="ECO:0000256" key="8">
    <source>
        <dbReference type="SAM" id="MobiDB-lite"/>
    </source>
</evidence>
<dbReference type="PROSITE" id="PS00356">
    <property type="entry name" value="HTH_LACI_1"/>
    <property type="match status" value="1"/>
</dbReference>
<dbReference type="CDD" id="cd11613">
    <property type="entry name" value="SAF_AH_GD"/>
    <property type="match status" value="1"/>
</dbReference>
<evidence type="ECO:0000256" key="7">
    <source>
        <dbReference type="ARBA" id="ARBA00048615"/>
    </source>
</evidence>
<dbReference type="InterPro" id="IPR007392">
    <property type="entry name" value="GD_AH_second"/>
</dbReference>
<feature type="compositionally biased region" description="Basic residues" evidence="8">
    <location>
        <begin position="800"/>
        <end position="810"/>
    </location>
</feature>
<dbReference type="EMBL" id="BSUN01000001">
    <property type="protein sequence ID" value="GMA36591.1"/>
    <property type="molecule type" value="Genomic_DNA"/>
</dbReference>
<dbReference type="Pfam" id="PF08125">
    <property type="entry name" value="Mannitol_dh_C"/>
    <property type="match status" value="1"/>
</dbReference>
<sequence>MATLQDVALAAGVSPATASRALSAPASVSIERRHRVLEAADRLGYRPNRSAQALASGRSRHLGLVLPDLANPFFATVAKGVQAQARGTRRSVLVADTDEDVRAEREVVEDLQPGVDGLLLCSPRIGEDEIRAIASHGPVVIVNREVDGLASVSFDVASGVHAALEHLRALGHRRIAYVGGPATSWSDGRRRAALGEVTGLDIVDIGGQRPVHQGGVAAADLVVAAGATAVLAYNDLVALGVMSRLRTRGLSVPEDVSVVGFDDIPAASYVSPALTTVALPLTRAGHEATTLLEGLDDAVEPPTIRLPVEPRGAGLDGTRAPLTLGRMTMTSLPRLNAASLAALTAAGLPDGVHPLPTWTAPRPRASSTLASARSTVRTRRSSPRPPRPRPTTTAGASWASPSAAQGSASRLAPQDGLYGVLGLSDVGTRLDIIGQVRDVLFPAEQTGDVLAAIAAPATHLVSLTVTEKGYRRAAGGGPDLADAALAFDLEVLTREIDGAADASVTSRSAVGLLLRGLAHRWHAGGQPVTVLVCDNLIDNGPQVEALVHAIVDACPAAGAAAFGDWLRSSATFPATMVDRIVPATTDAHRTTASALLGASDAGLVVAEPFMQWVIQDRFAGPRPAWEEAGAPTDDVSPYEHAKLRVLNGTHSALAYLGALRGHALIADAVADPDLHAYARALIDEDAIPSLGRVEEIDLAAYRESVLARFANAAIGHTTVQIAMDGSQKLPIRFLATAQDRLAAGAVPHAVARAVAAWMLYVRATTSGEPRGLRPARRTGRPSRGTPGRPRRGADGGAGRSAHRRQRHLPRRPGWQRPLPWRGALRGGGPPGGDGMTAPSTASAVDFADVTIVLAKGDDVAVATRDLPGGTMLRGTPDGDLTVGSNVARGHKVALRAIAEGAPVRKYGQVIGRATAPIHAGAHVHAHNLGMDDGEREIAVGVDRRPTVPATEHRTFEGYRRSDGTWGTRNYIGIVTSVNCSASTARMIADQFRGPVLDAFPHVDGVVALTHDTGCGLVPTSEGAQVTRRTLQGYASHPNMAGLLVLGLGCEMLPAATILDGVALREDLPVTTLTIQETGGIRATVRAGVAAIESMLPGVEALRRETAPASALVLGTNCGGSDGYSGITANPALGFASDLLIAQGGRSALAETPEVYGAEHLLLRRAVSQDVADALVARLHWWEKYAEAGGGTLDNNPSPGNKAGGLTTILEKSLGAVAKSGTSEPGRGARVRREDRPAGPDLHGYPRLRPGVRHRAGGRRRDGRGVHDGPRVGAGVQALAVDQGRDQHRDLRAHA</sequence>
<dbReference type="CDD" id="cd01392">
    <property type="entry name" value="HTH_LacI"/>
    <property type="match status" value="1"/>
</dbReference>
<dbReference type="SUPFAM" id="SSF47413">
    <property type="entry name" value="lambda repressor-like DNA-binding domains"/>
    <property type="match status" value="1"/>
</dbReference>
<evidence type="ECO:0000256" key="3">
    <source>
        <dbReference type="ARBA" id="ARBA00023015"/>
    </source>
</evidence>
<dbReference type="InterPro" id="IPR013328">
    <property type="entry name" value="6PGD_dom2"/>
</dbReference>
<dbReference type="InterPro" id="IPR013974">
    <property type="entry name" value="SAF"/>
</dbReference>
<name>A0ABQ6IGP3_9MICO</name>
<dbReference type="InterPro" id="IPR000843">
    <property type="entry name" value="HTH_LacI"/>
</dbReference>
<gene>
    <name evidence="10" type="ORF">GCM10025876_27950</name>
</gene>
<dbReference type="Pfam" id="PF20629">
    <property type="entry name" value="GD_AH_C"/>
    <property type="match status" value="1"/>
</dbReference>
<dbReference type="Gene3D" id="3.40.50.720">
    <property type="entry name" value="NAD(P)-binding Rossmann-like Domain"/>
    <property type="match status" value="1"/>
</dbReference>
<dbReference type="PANTHER" id="PTHR30536:SF5">
    <property type="entry name" value="ALTRONATE DEHYDRATASE"/>
    <property type="match status" value="1"/>
</dbReference>
<dbReference type="Pfam" id="PF08666">
    <property type="entry name" value="SAF"/>
    <property type="match status" value="1"/>
</dbReference>
<feature type="compositionally biased region" description="Gly residues" evidence="8">
    <location>
        <begin position="824"/>
        <end position="834"/>
    </location>
</feature>
<evidence type="ECO:0000313" key="10">
    <source>
        <dbReference type="EMBL" id="GMA36591.1"/>
    </source>
</evidence>
<feature type="compositionally biased region" description="Polar residues" evidence="8">
    <location>
        <begin position="399"/>
        <end position="408"/>
    </location>
</feature>
<dbReference type="Gene3D" id="2.30.130.110">
    <property type="match status" value="1"/>
</dbReference>
<dbReference type="InterPro" id="IPR028082">
    <property type="entry name" value="Peripla_BP_I"/>
</dbReference>
<keyword evidence="2" id="KW-0560">Oxidoreductase</keyword>
<accession>A0ABQ6IGP3</accession>
<dbReference type="Gene3D" id="3.40.50.2300">
    <property type="match status" value="2"/>
</dbReference>
<evidence type="ECO:0000256" key="2">
    <source>
        <dbReference type="ARBA" id="ARBA00023002"/>
    </source>
</evidence>
<comment type="caution">
    <text evidence="10">The sequence shown here is derived from an EMBL/GenBank/DDBJ whole genome shotgun (WGS) entry which is preliminary data.</text>
</comment>
<proteinExistence type="inferred from homology"/>
<dbReference type="Pfam" id="PF01232">
    <property type="entry name" value="Mannitol_dh"/>
    <property type="match status" value="1"/>
</dbReference>
<dbReference type="CDD" id="cd06267">
    <property type="entry name" value="PBP1_LacI_sugar_binding-like"/>
    <property type="match status" value="1"/>
</dbReference>
<dbReference type="Pfam" id="PF13377">
    <property type="entry name" value="Peripla_BP_3"/>
    <property type="match status" value="1"/>
</dbReference>
<dbReference type="Pfam" id="PF04295">
    <property type="entry name" value="GD_AH_second"/>
    <property type="match status" value="1"/>
</dbReference>
<comment type="similarity">
    <text evidence="1">Belongs to the UxaA family.</text>
</comment>
<dbReference type="SMART" id="SM00858">
    <property type="entry name" value="SAF"/>
    <property type="match status" value="1"/>
</dbReference>
<organism evidence="10 11">
    <name type="scientific">Demequina litorisediminis</name>
    <dbReference type="NCBI Taxonomy" id="1849022"/>
    <lineage>
        <taxon>Bacteria</taxon>
        <taxon>Bacillati</taxon>
        <taxon>Actinomycetota</taxon>
        <taxon>Actinomycetes</taxon>
        <taxon>Micrococcales</taxon>
        <taxon>Demequinaceae</taxon>
        <taxon>Demequina</taxon>
    </lineage>
</organism>
<evidence type="ECO:0000256" key="1">
    <source>
        <dbReference type="ARBA" id="ARBA00010986"/>
    </source>
</evidence>
<feature type="domain" description="HTH lacI-type" evidence="9">
    <location>
        <begin position="2"/>
        <end position="56"/>
    </location>
</feature>
<evidence type="ECO:0000313" key="11">
    <source>
        <dbReference type="Proteomes" id="UP001157125"/>
    </source>
</evidence>
<dbReference type="InterPro" id="IPR036291">
    <property type="entry name" value="NAD(P)-bd_dom_sf"/>
</dbReference>
<dbReference type="InterPro" id="IPR046335">
    <property type="entry name" value="LacI/GalR-like_sensor"/>
</dbReference>
<dbReference type="InterPro" id="IPR010982">
    <property type="entry name" value="Lambda_DNA-bd_dom_sf"/>
</dbReference>
<dbReference type="SUPFAM" id="SSF51735">
    <property type="entry name" value="NAD(P)-binding Rossmann-fold domains"/>
    <property type="match status" value="1"/>
</dbReference>
<feature type="region of interest" description="Disordered" evidence="8">
    <location>
        <begin position="1216"/>
        <end position="1273"/>
    </location>
</feature>
<dbReference type="InterPro" id="IPR008927">
    <property type="entry name" value="6-PGluconate_DH-like_C_sf"/>
</dbReference>
<keyword evidence="4" id="KW-0238">DNA-binding</keyword>
<feature type="region of interest" description="Disordered" evidence="8">
    <location>
        <begin position="354"/>
        <end position="409"/>
    </location>
</feature>
<feature type="compositionally biased region" description="Low complexity" evidence="8">
    <location>
        <begin position="360"/>
        <end position="375"/>
    </location>
</feature>
<dbReference type="InterPro" id="IPR013131">
    <property type="entry name" value="Mannitol_DH_N"/>
</dbReference>
<dbReference type="PANTHER" id="PTHR30536">
    <property type="entry name" value="ALTRONATE/GALACTARATE DEHYDRATASE"/>
    <property type="match status" value="1"/>
</dbReference>
<keyword evidence="3" id="KW-0805">Transcription regulation</keyword>
<dbReference type="Pfam" id="PF00356">
    <property type="entry name" value="LacI"/>
    <property type="match status" value="1"/>
</dbReference>
<dbReference type="Gene3D" id="1.10.1040.10">
    <property type="entry name" value="N-(1-d-carboxylethyl)-l-norvaline Dehydrogenase, domain 2"/>
    <property type="match status" value="1"/>
</dbReference>
<evidence type="ECO:0000256" key="4">
    <source>
        <dbReference type="ARBA" id="ARBA00023125"/>
    </source>
</evidence>
<feature type="region of interest" description="Disordered" evidence="8">
    <location>
        <begin position="767"/>
        <end position="839"/>
    </location>
</feature>